<keyword evidence="1" id="KW-0456">Lyase</keyword>
<dbReference type="Pfam" id="PF04909">
    <property type="entry name" value="Amidohydro_2"/>
    <property type="match status" value="1"/>
</dbReference>
<comment type="caution">
    <text evidence="3">The sequence shown here is derived from an EMBL/GenBank/DDBJ whole genome shotgun (WGS) entry which is preliminary data.</text>
</comment>
<reference evidence="3 4" key="1">
    <citation type="submission" date="2022-07" db="EMBL/GenBank/DDBJ databases">
        <authorList>
            <person name="Phongsopitanun W."/>
            <person name="Tanasupawat S."/>
        </authorList>
    </citation>
    <scope>NUCLEOTIDE SEQUENCE [LARGE SCALE GENOMIC DNA]</scope>
    <source>
        <strain evidence="3 4">RCU-064</strain>
    </source>
</reference>
<accession>A0ABT1UPQ8</accession>
<dbReference type="Proteomes" id="UP001204746">
    <property type="component" value="Unassembled WGS sequence"/>
</dbReference>
<dbReference type="InterPro" id="IPR032466">
    <property type="entry name" value="Metal_Hydrolase"/>
</dbReference>
<dbReference type="PANTHER" id="PTHR21240">
    <property type="entry name" value="2-AMINO-3-CARBOXYLMUCONATE-6-SEMIALDEHYDE DECARBOXYLASE"/>
    <property type="match status" value="1"/>
</dbReference>
<dbReference type="SUPFAM" id="SSF51556">
    <property type="entry name" value="Metallo-dependent hydrolases"/>
    <property type="match status" value="1"/>
</dbReference>
<dbReference type="EMBL" id="JANIAA010000001">
    <property type="protein sequence ID" value="MCQ8187115.1"/>
    <property type="molecule type" value="Genomic_DNA"/>
</dbReference>
<keyword evidence="4" id="KW-1185">Reference proteome</keyword>
<protein>
    <submittedName>
        <fullName evidence="3">Amidohydrolase</fullName>
    </submittedName>
</protein>
<evidence type="ECO:0000256" key="1">
    <source>
        <dbReference type="ARBA" id="ARBA00023239"/>
    </source>
</evidence>
<gene>
    <name evidence="3" type="ORF">NP777_02380</name>
</gene>
<feature type="domain" description="Amidohydrolase-related" evidence="2">
    <location>
        <begin position="83"/>
        <end position="278"/>
    </location>
</feature>
<evidence type="ECO:0000259" key="2">
    <source>
        <dbReference type="Pfam" id="PF04909"/>
    </source>
</evidence>
<dbReference type="InterPro" id="IPR006680">
    <property type="entry name" value="Amidohydro-rel"/>
</dbReference>
<organism evidence="3 4">
    <name type="scientific">Streptomyces rugosispiralis</name>
    <dbReference type="NCBI Taxonomy" id="2967341"/>
    <lineage>
        <taxon>Bacteria</taxon>
        <taxon>Bacillati</taxon>
        <taxon>Actinomycetota</taxon>
        <taxon>Actinomycetes</taxon>
        <taxon>Kitasatosporales</taxon>
        <taxon>Streptomycetaceae</taxon>
        <taxon>Streptomyces</taxon>
    </lineage>
</organism>
<dbReference type="RefSeq" id="WP_256648302.1">
    <property type="nucleotide sequence ID" value="NZ_JANIAA010000001.1"/>
</dbReference>
<evidence type="ECO:0000313" key="3">
    <source>
        <dbReference type="EMBL" id="MCQ8187115.1"/>
    </source>
</evidence>
<sequence length="287" mass="31576">MVSAIIDARACPPVPAFLPDRTWANFSGTLDGVAARGWTVDESMRSPSLSTYLDDCERLGISRVGLTARVPNDLWGGQGNPPVFDTVAQRPELFFAYGAIDALEANPAEAVRQLKSRGARGVVVEPGLARTALHIDDRSVDPVYDACQSAGLPLLLMGGGETGPDLSYSDPLRHERVAIRFPRLQIVYMHGGWPFVQAASGVAFRRPNVWMMPDVYFPGLPGEQDYLLAMKTFLQDRFLFASNYPYCPLDQIVDRYHDFGLSDDLLAKVLHDNAERLFFPGIGSSGR</sequence>
<dbReference type="Gene3D" id="3.20.20.140">
    <property type="entry name" value="Metal-dependent hydrolases"/>
    <property type="match status" value="1"/>
</dbReference>
<evidence type="ECO:0000313" key="4">
    <source>
        <dbReference type="Proteomes" id="UP001204746"/>
    </source>
</evidence>
<dbReference type="InterPro" id="IPR032465">
    <property type="entry name" value="ACMSD"/>
</dbReference>
<name>A0ABT1UPQ8_9ACTN</name>
<dbReference type="PANTHER" id="PTHR21240:SF28">
    <property type="entry name" value="ISO-OROTATE DECARBOXYLASE (EUROFUNG)"/>
    <property type="match status" value="1"/>
</dbReference>
<proteinExistence type="predicted"/>